<feature type="transmembrane region" description="Helical" evidence="1">
    <location>
        <begin position="82"/>
        <end position="101"/>
    </location>
</feature>
<gene>
    <name evidence="2" type="ORF">CLV34_2203</name>
</gene>
<dbReference type="Proteomes" id="UP000231586">
    <property type="component" value="Unassembled WGS sequence"/>
</dbReference>
<feature type="transmembrane region" description="Helical" evidence="1">
    <location>
        <begin position="6"/>
        <end position="30"/>
    </location>
</feature>
<sequence>MNATSHLLALFAVLGVGMIYGTDALGALVMSPAWKKVDDRTLVSANGWMHYFGDRRFPLPGVLGLVLTVLAGAAAAVSGRGGALACAAVATLVLVAWLVVYKTVNAPINKVLIAAAQVGEVPDDARALQTRWESVLTLRVVLQGVAVAALCGVLSLP</sequence>
<keyword evidence="3" id="KW-1185">Reference proteome</keyword>
<feature type="transmembrane region" description="Helical" evidence="1">
    <location>
        <begin position="57"/>
        <end position="76"/>
    </location>
</feature>
<reference evidence="2 3" key="1">
    <citation type="submission" date="2017-11" db="EMBL/GenBank/DDBJ databases">
        <title>Genomic Encyclopedia of Archaeal and Bacterial Type Strains, Phase II (KMG-II): From Individual Species to Whole Genera.</title>
        <authorList>
            <person name="Goeker M."/>
        </authorList>
    </citation>
    <scope>NUCLEOTIDE SEQUENCE [LARGE SCALE GENOMIC DNA]</scope>
    <source>
        <strain evidence="2 3">DSM 22413</strain>
    </source>
</reference>
<keyword evidence="1" id="KW-0812">Transmembrane</keyword>
<accession>A0A2M8WJ38</accession>
<dbReference type="OrthoDB" id="582955at2"/>
<dbReference type="EMBL" id="PGTZ01000009">
    <property type="protein sequence ID" value="PJI90945.1"/>
    <property type="molecule type" value="Genomic_DNA"/>
</dbReference>
<proteinExistence type="predicted"/>
<dbReference type="RefSeq" id="WP_100350351.1">
    <property type="nucleotide sequence ID" value="NZ_PGTZ01000009.1"/>
</dbReference>
<name>A0A2M8WJ38_9MICO</name>
<feature type="transmembrane region" description="Helical" evidence="1">
    <location>
        <begin position="136"/>
        <end position="156"/>
    </location>
</feature>
<comment type="caution">
    <text evidence="2">The sequence shown here is derived from an EMBL/GenBank/DDBJ whole genome shotgun (WGS) entry which is preliminary data.</text>
</comment>
<protein>
    <submittedName>
        <fullName evidence="2">Uncharacterized protein DUF1772</fullName>
    </submittedName>
</protein>
<evidence type="ECO:0000256" key="1">
    <source>
        <dbReference type="SAM" id="Phobius"/>
    </source>
</evidence>
<keyword evidence="1" id="KW-0472">Membrane</keyword>
<dbReference type="AlphaFoldDB" id="A0A2M8WJ38"/>
<evidence type="ECO:0000313" key="2">
    <source>
        <dbReference type="EMBL" id="PJI90945.1"/>
    </source>
</evidence>
<keyword evidence="1" id="KW-1133">Transmembrane helix</keyword>
<organism evidence="2 3">
    <name type="scientific">Luteimicrobium subarcticum</name>
    <dbReference type="NCBI Taxonomy" id="620910"/>
    <lineage>
        <taxon>Bacteria</taxon>
        <taxon>Bacillati</taxon>
        <taxon>Actinomycetota</taxon>
        <taxon>Actinomycetes</taxon>
        <taxon>Micrococcales</taxon>
        <taxon>Luteimicrobium</taxon>
    </lineage>
</organism>
<evidence type="ECO:0000313" key="3">
    <source>
        <dbReference type="Proteomes" id="UP000231586"/>
    </source>
</evidence>